<dbReference type="PANTHER" id="PTHR43177">
    <property type="entry name" value="PROTEIN NRFC"/>
    <property type="match status" value="1"/>
</dbReference>
<dbReference type="PROSITE" id="PS00198">
    <property type="entry name" value="4FE4S_FER_1"/>
    <property type="match status" value="1"/>
</dbReference>
<keyword evidence="2" id="KW-0479">Metal-binding</keyword>
<evidence type="ECO:0000256" key="5">
    <source>
        <dbReference type="SAM" id="Phobius"/>
    </source>
</evidence>
<feature type="transmembrane region" description="Helical" evidence="5">
    <location>
        <begin position="286"/>
        <end position="308"/>
    </location>
</feature>
<keyword evidence="4" id="KW-0411">Iron-sulfur</keyword>
<reference evidence="9 10" key="1">
    <citation type="submission" date="2015-12" db="EMBL/GenBank/DDBJ databases">
        <title>A stable core within a dynamic pangenome in Sulfolobus acidocaldarius.</title>
        <authorList>
            <person name="Anderson R."/>
            <person name="Kouris A."/>
            <person name="Seward C."/>
            <person name="Campbell K."/>
            <person name="Whitaker R."/>
        </authorList>
    </citation>
    <scope>NUCLEOTIDE SEQUENCE [LARGE SCALE GENOMIC DNA]</scope>
    <source>
        <strain evidence="7 10">GG12-C01-09</strain>
        <strain evidence="8 9">NG05B_CO5_07</strain>
    </source>
</reference>
<dbReference type="InterPro" id="IPR050954">
    <property type="entry name" value="ET_IronSulfur_Cluster-Binding"/>
</dbReference>
<dbReference type="STRING" id="1435377.SUSAZ_10550"/>
<dbReference type="PROSITE" id="PS51379">
    <property type="entry name" value="4FE4S_FER_2"/>
    <property type="match status" value="1"/>
</dbReference>
<feature type="transmembrane region" description="Helical" evidence="5">
    <location>
        <begin position="122"/>
        <end position="139"/>
    </location>
</feature>
<dbReference type="AlphaFoldDB" id="A0A0U3GPE4"/>
<dbReference type="EMBL" id="CP013695">
    <property type="protein sequence ID" value="ALU32862.1"/>
    <property type="molecule type" value="Genomic_DNA"/>
</dbReference>
<sequence length="336" mass="37910">MNVCPANAITKNEMGIVRIIEDNCIGCGFCTWACPYEALKITPSGIMSKCHLCYNRIGSGLPYCVEACPTGALTFGWIEKGDANVNYLAPEDITEPRFVIKKPEKAETIKVETLHRKKEENYIGLLAFTIASELALGYSIFKLPYWNLVGLILPLVSLLLSVNHAKRFDRFYRVIYNLKTSWLSREVLFSSISVLFYLISFFNQLFYYPAVIFLGLGVLSSIMIYILKARPSWYNPDTPVSFIGSIFTTSLPLLFYLTHEVFIIPALIVVLGVEILTGYKKSRTRVILNAVSIALSLLSIPLPFIILADEIVNLVSEVSHRIQFYQKVVYYGLPKV</sequence>
<evidence type="ECO:0000313" key="10">
    <source>
        <dbReference type="Proteomes" id="UP000065473"/>
    </source>
</evidence>
<keyword evidence="5" id="KW-0812">Transmembrane</keyword>
<organism evidence="7 10">
    <name type="scientific">Sulfolobus acidocaldarius</name>
    <dbReference type="NCBI Taxonomy" id="2285"/>
    <lineage>
        <taxon>Archaea</taxon>
        <taxon>Thermoproteota</taxon>
        <taxon>Thermoprotei</taxon>
        <taxon>Sulfolobales</taxon>
        <taxon>Sulfolobaceae</taxon>
        <taxon>Sulfolobus</taxon>
    </lineage>
</organism>
<dbReference type="GO" id="GO:0016491">
    <property type="term" value="F:oxidoreductase activity"/>
    <property type="evidence" value="ECO:0007669"/>
    <property type="project" value="UniProtKB-ARBA"/>
</dbReference>
<dbReference type="PaxDb" id="1435377-SUSAZ_10550"/>
<dbReference type="GO" id="GO:0046872">
    <property type="term" value="F:metal ion binding"/>
    <property type="evidence" value="ECO:0007669"/>
    <property type="project" value="UniProtKB-KW"/>
</dbReference>
<keyword evidence="5" id="KW-1133">Transmembrane helix</keyword>
<dbReference type="Pfam" id="PF13247">
    <property type="entry name" value="Fer4_11"/>
    <property type="match status" value="1"/>
</dbReference>
<dbReference type="Proteomes" id="UP000060043">
    <property type="component" value="Chromosome"/>
</dbReference>
<evidence type="ECO:0000313" key="9">
    <source>
        <dbReference type="Proteomes" id="UP000060043"/>
    </source>
</evidence>
<gene>
    <name evidence="7" type="ORF">ATY89_06860</name>
    <name evidence="8" type="ORF">ATZ20_09880</name>
</gene>
<evidence type="ECO:0000313" key="8">
    <source>
        <dbReference type="EMBL" id="ALU32862.1"/>
    </source>
</evidence>
<dbReference type="PANTHER" id="PTHR43177:SF3">
    <property type="entry name" value="PROTEIN NRFC HOMOLOG"/>
    <property type="match status" value="1"/>
</dbReference>
<dbReference type="Proteomes" id="UP000065473">
    <property type="component" value="Chromosome"/>
</dbReference>
<evidence type="ECO:0000256" key="1">
    <source>
        <dbReference type="ARBA" id="ARBA00022485"/>
    </source>
</evidence>
<dbReference type="InterPro" id="IPR017900">
    <property type="entry name" value="4Fe4S_Fe_S_CS"/>
</dbReference>
<protein>
    <submittedName>
        <fullName evidence="7">4Fe-4S ferredoxin</fullName>
    </submittedName>
</protein>
<keyword evidence="3" id="KW-0408">Iron</keyword>
<feature type="transmembrane region" description="Helical" evidence="5">
    <location>
        <begin position="145"/>
        <end position="162"/>
    </location>
</feature>
<name>A0A0U3GPE4_9CREN</name>
<dbReference type="Gene3D" id="3.30.70.20">
    <property type="match status" value="2"/>
</dbReference>
<proteinExistence type="predicted"/>
<evidence type="ECO:0000313" key="7">
    <source>
        <dbReference type="EMBL" id="ALU30601.1"/>
    </source>
</evidence>
<feature type="transmembrane region" description="Helical" evidence="5">
    <location>
        <begin position="206"/>
        <end position="227"/>
    </location>
</feature>
<evidence type="ECO:0000256" key="3">
    <source>
        <dbReference type="ARBA" id="ARBA00023004"/>
    </source>
</evidence>
<feature type="transmembrane region" description="Helical" evidence="5">
    <location>
        <begin position="182"/>
        <end position="200"/>
    </location>
</feature>
<keyword evidence="5" id="KW-0472">Membrane</keyword>
<feature type="transmembrane region" description="Helical" evidence="5">
    <location>
        <begin position="262"/>
        <end position="279"/>
    </location>
</feature>
<feature type="transmembrane region" description="Helical" evidence="5">
    <location>
        <begin position="239"/>
        <end position="256"/>
    </location>
</feature>
<dbReference type="GO" id="GO:0051539">
    <property type="term" value="F:4 iron, 4 sulfur cluster binding"/>
    <property type="evidence" value="ECO:0007669"/>
    <property type="project" value="UniProtKB-KW"/>
</dbReference>
<accession>A0A0U3GPE4</accession>
<keyword evidence="1" id="KW-0004">4Fe-4S</keyword>
<evidence type="ECO:0000259" key="6">
    <source>
        <dbReference type="PROSITE" id="PS51379"/>
    </source>
</evidence>
<dbReference type="EMBL" id="CP013694">
    <property type="protein sequence ID" value="ALU30601.1"/>
    <property type="molecule type" value="Genomic_DNA"/>
</dbReference>
<dbReference type="OMA" id="QWACPYE"/>
<feature type="domain" description="4Fe-4S ferredoxin-type" evidence="6">
    <location>
        <begin position="15"/>
        <end position="44"/>
    </location>
</feature>
<dbReference type="InterPro" id="IPR017896">
    <property type="entry name" value="4Fe4S_Fe-S-bd"/>
</dbReference>
<evidence type="ECO:0000256" key="2">
    <source>
        <dbReference type="ARBA" id="ARBA00022723"/>
    </source>
</evidence>
<dbReference type="SUPFAM" id="SSF54862">
    <property type="entry name" value="4Fe-4S ferredoxins"/>
    <property type="match status" value="1"/>
</dbReference>
<evidence type="ECO:0000256" key="4">
    <source>
        <dbReference type="ARBA" id="ARBA00023014"/>
    </source>
</evidence>